<dbReference type="RefSeq" id="WP_013266594.1">
    <property type="nucleotide sequence ID" value="NC_014374.1"/>
</dbReference>
<dbReference type="EMBL" id="CP001742">
    <property type="protein sequence ID" value="ADL19082.1"/>
    <property type="molecule type" value="Genomic_DNA"/>
</dbReference>
<gene>
    <name evidence="1" type="ordered locus">ASAC_0676</name>
</gene>
<organism evidence="1 2">
    <name type="scientific">Acidilobus saccharovorans (strain DSM 16705 / JCM 18335 / VKM B-2471 / 345-15)</name>
    <dbReference type="NCBI Taxonomy" id="666510"/>
    <lineage>
        <taxon>Archaea</taxon>
        <taxon>Thermoproteota</taxon>
        <taxon>Thermoprotei</taxon>
        <taxon>Acidilobales</taxon>
        <taxon>Acidilobaceae</taxon>
        <taxon>Acidilobus</taxon>
    </lineage>
</organism>
<sequence>MIITLVDDTDLSVPGKGQQVRTYELYSRVARKAEVRLVTQGASHPERLAWASELRVVRPLPGRAAAWVGGISSLARNNGGYQRL</sequence>
<protein>
    <submittedName>
        <fullName evidence="1">Uncharacterized protein</fullName>
    </submittedName>
</protein>
<evidence type="ECO:0000313" key="1">
    <source>
        <dbReference type="EMBL" id="ADL19082.1"/>
    </source>
</evidence>
<name>D9Q194_ACIS3</name>
<dbReference type="KEGG" id="asc:ASAC_0676"/>
<dbReference type="HOGENOM" id="CLU_2519561_0_0_2"/>
<reference evidence="1 2" key="1">
    <citation type="journal article" date="2010" name="Appl. Environ. Microbiol.">
        <title>The genome sequence of the crenarchaeon Acidilobus saccharovorans supports a new order, Acidilobales, and suggests an important ecological role in terrestrial acidic hot springs.</title>
        <authorList>
            <person name="Mardanov A.V."/>
            <person name="Svetlitchnyi V.A."/>
            <person name="Beletsky A.V."/>
            <person name="Prokofeva M.I."/>
            <person name="Bonch-Osmolovskaya E.A."/>
            <person name="Ravin N.V."/>
            <person name="Skryabin K.G."/>
        </authorList>
    </citation>
    <scope>NUCLEOTIDE SEQUENCE [LARGE SCALE GENOMIC DNA]</scope>
    <source>
        <strain evidence="2">DSM 16705 / JCM 18335 / VKM B-2471 / 345-15</strain>
    </source>
</reference>
<keyword evidence="2" id="KW-1185">Reference proteome</keyword>
<dbReference type="Proteomes" id="UP000000346">
    <property type="component" value="Chromosome"/>
</dbReference>
<dbReference type="InParanoid" id="D9Q194"/>
<evidence type="ECO:0000313" key="2">
    <source>
        <dbReference type="Proteomes" id="UP000000346"/>
    </source>
</evidence>
<proteinExistence type="predicted"/>
<dbReference type="AlphaFoldDB" id="D9Q194"/>
<dbReference type="GeneID" id="9498909"/>
<accession>D9Q194</accession>